<feature type="transmembrane region" description="Helical" evidence="1">
    <location>
        <begin position="112"/>
        <end position="130"/>
    </location>
</feature>
<comment type="caution">
    <text evidence="2">The sequence shown here is derived from an EMBL/GenBank/DDBJ whole genome shotgun (WGS) entry which is preliminary data.</text>
</comment>
<dbReference type="Proteomes" id="UP000636264">
    <property type="component" value="Unassembled WGS sequence"/>
</dbReference>
<dbReference type="EMBL" id="BMIF01000003">
    <property type="protein sequence ID" value="GGA61066.1"/>
    <property type="molecule type" value="Genomic_DNA"/>
</dbReference>
<reference evidence="2" key="2">
    <citation type="submission" date="2020-09" db="EMBL/GenBank/DDBJ databases">
        <authorList>
            <person name="Sun Q."/>
            <person name="Zhou Y."/>
        </authorList>
    </citation>
    <scope>NUCLEOTIDE SEQUENCE</scope>
    <source>
        <strain evidence="2">CGMCC 1.15320</strain>
    </source>
</reference>
<protein>
    <submittedName>
        <fullName evidence="2">Membrane protein</fullName>
    </submittedName>
</protein>
<evidence type="ECO:0000256" key="1">
    <source>
        <dbReference type="SAM" id="Phobius"/>
    </source>
</evidence>
<sequence>MEFAFPWPYSQGEWLAWASALVTIFIGLVAMLTPRLRLTALGRSDVAQHPEALAESRAQLGGFYVGIGIAAILFAQPWVYMALGFGWAVAAIGRILSALFDRALTLRNFGRLLVSAAMAALPLVYAFGIIP</sequence>
<feature type="transmembrane region" description="Helical" evidence="1">
    <location>
        <begin position="14"/>
        <end position="33"/>
    </location>
</feature>
<keyword evidence="3" id="KW-1185">Reference proteome</keyword>
<keyword evidence="1" id="KW-1133">Transmembrane helix</keyword>
<organism evidence="2 3">
    <name type="scientific">Nitratireductor aestuarii</name>
    <dbReference type="NCBI Taxonomy" id="1735103"/>
    <lineage>
        <taxon>Bacteria</taxon>
        <taxon>Pseudomonadati</taxon>
        <taxon>Pseudomonadota</taxon>
        <taxon>Alphaproteobacteria</taxon>
        <taxon>Hyphomicrobiales</taxon>
        <taxon>Phyllobacteriaceae</taxon>
        <taxon>Nitratireductor</taxon>
    </lineage>
</organism>
<dbReference type="Pfam" id="PF14248">
    <property type="entry name" value="DUF4345"/>
    <property type="match status" value="1"/>
</dbReference>
<gene>
    <name evidence="2" type="ORF">GCM10011385_13480</name>
</gene>
<feature type="transmembrane region" description="Helical" evidence="1">
    <location>
        <begin position="81"/>
        <end position="100"/>
    </location>
</feature>
<name>A0A916RLT8_9HYPH</name>
<dbReference type="InterPro" id="IPR025597">
    <property type="entry name" value="DUF4345"/>
</dbReference>
<feature type="transmembrane region" description="Helical" evidence="1">
    <location>
        <begin position="58"/>
        <end position="75"/>
    </location>
</feature>
<accession>A0A916RLT8</accession>
<reference evidence="2" key="1">
    <citation type="journal article" date="2014" name="Int. J. Syst. Evol. Microbiol.">
        <title>Complete genome sequence of Corynebacterium casei LMG S-19264T (=DSM 44701T), isolated from a smear-ripened cheese.</title>
        <authorList>
            <consortium name="US DOE Joint Genome Institute (JGI-PGF)"/>
            <person name="Walter F."/>
            <person name="Albersmeier A."/>
            <person name="Kalinowski J."/>
            <person name="Ruckert C."/>
        </authorList>
    </citation>
    <scope>NUCLEOTIDE SEQUENCE</scope>
    <source>
        <strain evidence="2">CGMCC 1.15320</strain>
    </source>
</reference>
<dbReference type="AlphaFoldDB" id="A0A916RLT8"/>
<evidence type="ECO:0000313" key="2">
    <source>
        <dbReference type="EMBL" id="GGA61066.1"/>
    </source>
</evidence>
<keyword evidence="1" id="KW-0472">Membrane</keyword>
<evidence type="ECO:0000313" key="3">
    <source>
        <dbReference type="Proteomes" id="UP000636264"/>
    </source>
</evidence>
<proteinExistence type="predicted"/>
<dbReference type="RefSeq" id="WP_188720200.1">
    <property type="nucleotide sequence ID" value="NZ_BMIF01000003.1"/>
</dbReference>
<keyword evidence="1" id="KW-0812">Transmembrane</keyword>